<evidence type="ECO:0000256" key="4">
    <source>
        <dbReference type="ARBA" id="ARBA00023015"/>
    </source>
</evidence>
<comment type="caution">
    <text evidence="8">The sequence shown here is derived from an EMBL/GenBank/DDBJ whole genome shotgun (WGS) entry which is preliminary data.</text>
</comment>
<dbReference type="GO" id="GO:0003723">
    <property type="term" value="F:RNA binding"/>
    <property type="evidence" value="ECO:0007669"/>
    <property type="project" value="UniProtKB-UniRule"/>
</dbReference>
<evidence type="ECO:0000256" key="3">
    <source>
        <dbReference type="ARBA" id="ARBA00022884"/>
    </source>
</evidence>
<keyword evidence="3 6" id="KW-0694">RNA-binding</keyword>
<keyword evidence="2 6" id="KW-0889">Transcription antitermination</keyword>
<comment type="function">
    <text evidence="6">Involved in transcription antitermination. Required for transcription of ribosomal RNA (rRNA) genes. Binds specifically to the boxA antiterminator sequence of the ribosomal RNA (rrn) operons.</text>
</comment>
<evidence type="ECO:0000259" key="7">
    <source>
        <dbReference type="Pfam" id="PF01029"/>
    </source>
</evidence>
<dbReference type="NCBIfam" id="TIGR01951">
    <property type="entry name" value="nusB"/>
    <property type="match status" value="1"/>
</dbReference>
<keyword evidence="5 6" id="KW-0804">Transcription</keyword>
<protein>
    <recommendedName>
        <fullName evidence="6">Transcription antitermination protein NusB</fullName>
    </recommendedName>
    <alternativeName>
        <fullName evidence="6">Antitermination factor NusB</fullName>
    </alternativeName>
</protein>
<dbReference type="InterPro" id="IPR006027">
    <property type="entry name" value="NusB_RsmB_TIM44"/>
</dbReference>
<dbReference type="PANTHER" id="PTHR11078">
    <property type="entry name" value="N UTILIZATION SUBSTANCE PROTEIN B-RELATED"/>
    <property type="match status" value="1"/>
</dbReference>
<evidence type="ECO:0000313" key="9">
    <source>
        <dbReference type="Proteomes" id="UP000293550"/>
    </source>
</evidence>
<dbReference type="Gene3D" id="1.10.940.10">
    <property type="entry name" value="NusB-like"/>
    <property type="match status" value="1"/>
</dbReference>
<dbReference type="EMBL" id="SCFB01000002">
    <property type="protein sequence ID" value="RZI46919.1"/>
    <property type="molecule type" value="Genomic_DNA"/>
</dbReference>
<accession>A0A4Q7DKR2</accession>
<evidence type="ECO:0000256" key="5">
    <source>
        <dbReference type="ARBA" id="ARBA00023163"/>
    </source>
</evidence>
<dbReference type="Pfam" id="PF01029">
    <property type="entry name" value="NusB"/>
    <property type="match status" value="1"/>
</dbReference>
<dbReference type="RefSeq" id="WP_130153389.1">
    <property type="nucleotide sequence ID" value="NZ_SCFB01000002.1"/>
</dbReference>
<dbReference type="AlphaFoldDB" id="A0A4Q7DKR2"/>
<dbReference type="OrthoDB" id="9797817at2"/>
<proteinExistence type="inferred from homology"/>
<comment type="similarity">
    <text evidence="1 6">Belongs to the NusB family.</text>
</comment>
<dbReference type="HAMAP" id="MF_00073">
    <property type="entry name" value="NusB"/>
    <property type="match status" value="1"/>
</dbReference>
<keyword evidence="9" id="KW-1185">Reference proteome</keyword>
<name>A0A4Q7DKR2_9PROT</name>
<organism evidence="8 9">
    <name type="scientific">Candidatus Finniella inopinata</name>
    <dbReference type="NCBI Taxonomy" id="1696036"/>
    <lineage>
        <taxon>Bacteria</taxon>
        <taxon>Pseudomonadati</taxon>
        <taxon>Pseudomonadota</taxon>
        <taxon>Alphaproteobacteria</taxon>
        <taxon>Holosporales</taxon>
        <taxon>Candidatus Paracaedibacteraceae</taxon>
        <taxon>Candidatus Finniella</taxon>
    </lineage>
</organism>
<feature type="domain" description="NusB/RsmB/TIM44" evidence="7">
    <location>
        <begin position="14"/>
        <end position="149"/>
    </location>
</feature>
<dbReference type="PANTHER" id="PTHR11078:SF3">
    <property type="entry name" value="ANTITERMINATION NUSB DOMAIN-CONTAINING PROTEIN"/>
    <property type="match status" value="1"/>
</dbReference>
<evidence type="ECO:0000256" key="1">
    <source>
        <dbReference type="ARBA" id="ARBA00005952"/>
    </source>
</evidence>
<evidence type="ECO:0000256" key="6">
    <source>
        <dbReference type="HAMAP-Rule" id="MF_00073"/>
    </source>
</evidence>
<evidence type="ECO:0000313" key="8">
    <source>
        <dbReference type="EMBL" id="RZI46919.1"/>
    </source>
</evidence>
<dbReference type="InterPro" id="IPR011605">
    <property type="entry name" value="NusB_fam"/>
</dbReference>
<gene>
    <name evidence="6 8" type="primary">nusB</name>
    <name evidence="8" type="ORF">EQU50_01455</name>
</gene>
<dbReference type="InterPro" id="IPR035926">
    <property type="entry name" value="NusB-like_sf"/>
</dbReference>
<dbReference type="GO" id="GO:0005829">
    <property type="term" value="C:cytosol"/>
    <property type="evidence" value="ECO:0007669"/>
    <property type="project" value="TreeGrafter"/>
</dbReference>
<evidence type="ECO:0000256" key="2">
    <source>
        <dbReference type="ARBA" id="ARBA00022814"/>
    </source>
</evidence>
<dbReference type="Proteomes" id="UP000293550">
    <property type="component" value="Unassembled WGS sequence"/>
</dbReference>
<dbReference type="GO" id="GO:0031564">
    <property type="term" value="P:transcription antitermination"/>
    <property type="evidence" value="ECO:0007669"/>
    <property type="project" value="UniProtKB-KW"/>
</dbReference>
<keyword evidence="4 6" id="KW-0805">Transcription regulation</keyword>
<reference evidence="8 9" key="1">
    <citation type="submission" date="2018-10" db="EMBL/GenBank/DDBJ databases">
        <title>An updated phylogeny of the Alphaproteobacteria reveals that the parasitic Rickettsiales and Holosporales have independent origins.</title>
        <authorList>
            <person name="Munoz-Gomez S.A."/>
            <person name="Hess S."/>
            <person name="Burger G."/>
            <person name="Lang B.F."/>
            <person name="Susko E."/>
            <person name="Slamovits C.H."/>
            <person name="Roger A.J."/>
        </authorList>
    </citation>
    <scope>NUCLEOTIDE SEQUENCE [LARGE SCALE GENOMIC DNA]</scope>
    <source>
        <strain evidence="8">HOLO01</strain>
    </source>
</reference>
<sequence length="152" mass="17313">MLKDSKPRISARHSSRLKGVQALYQHELTSDDMNSIVEQVVSAIQEKAAIENFKGLVPDLEFFKEIVLGTHKNREAVDEEITANLSQGWRLERLPLVVLCILRQAVYELRYQPLVPGPVIINEYIEITKDFFDEAETSFVNGILDAISKKSR</sequence>
<dbReference type="GO" id="GO:0006353">
    <property type="term" value="P:DNA-templated transcription termination"/>
    <property type="evidence" value="ECO:0007669"/>
    <property type="project" value="UniProtKB-UniRule"/>
</dbReference>
<dbReference type="SUPFAM" id="SSF48013">
    <property type="entry name" value="NusB-like"/>
    <property type="match status" value="1"/>
</dbReference>